<sequence length="222" mass="25593">MTEIALQGDSKGILYEGYKKAFRQCIFEEGEVMGKNERYEFRCDYDLECCGRVCCIPEAVTIPFWLMIILIILALLLLLAILGTIAYLCAKRRKPKPKKEVSSHYSPLKSTKDDRDYLVTDMERYSNPDNYNTSSYRSGHGRGWGNGSDFDRDRYRDGLNGHGAGLNVARYNYGIDPYANDYGRRRPSIDSEKHSVHETVEEHFKQEITYEKPASIDSREML</sequence>
<protein>
    <recommendedName>
        <fullName evidence="5">CX domain-containing protein</fullName>
    </recommendedName>
</protein>
<keyword evidence="1" id="KW-0812">Transmembrane</keyword>
<comment type="caution">
    <text evidence="3">The sequence shown here is derived from an EMBL/GenBank/DDBJ whole genome shotgun (WGS) entry which is preliminary data.</text>
</comment>
<evidence type="ECO:0000313" key="4">
    <source>
        <dbReference type="Proteomes" id="UP000218231"/>
    </source>
</evidence>
<keyword evidence="1" id="KW-1133">Transmembrane helix</keyword>
<dbReference type="AlphaFoldDB" id="A0A2A2KGC8"/>
<proteinExistence type="predicted"/>
<keyword evidence="4" id="KW-1185">Reference proteome</keyword>
<evidence type="ECO:0008006" key="5">
    <source>
        <dbReference type="Google" id="ProtNLM"/>
    </source>
</evidence>
<dbReference type="Proteomes" id="UP000218231">
    <property type="component" value="Unassembled WGS sequence"/>
</dbReference>
<organism evidence="3 4">
    <name type="scientific">Diploscapter pachys</name>
    <dbReference type="NCBI Taxonomy" id="2018661"/>
    <lineage>
        <taxon>Eukaryota</taxon>
        <taxon>Metazoa</taxon>
        <taxon>Ecdysozoa</taxon>
        <taxon>Nematoda</taxon>
        <taxon>Chromadorea</taxon>
        <taxon>Rhabditida</taxon>
        <taxon>Rhabditina</taxon>
        <taxon>Rhabditomorpha</taxon>
        <taxon>Rhabditoidea</taxon>
        <taxon>Rhabditidae</taxon>
        <taxon>Diploscapter</taxon>
    </lineage>
</organism>
<gene>
    <name evidence="3" type="ORF">WR25_13453</name>
    <name evidence="2" type="ORF">WR25_15299</name>
</gene>
<feature type="transmembrane region" description="Helical" evidence="1">
    <location>
        <begin position="64"/>
        <end position="90"/>
    </location>
</feature>
<evidence type="ECO:0000313" key="2">
    <source>
        <dbReference type="EMBL" id="PAV72793.1"/>
    </source>
</evidence>
<accession>A0A2A2KGC8</accession>
<name>A0A2A2KGC8_9BILA</name>
<reference evidence="3 4" key="1">
    <citation type="journal article" date="2017" name="Curr. Biol.">
        <title>Genome architecture and evolution of a unichromosomal asexual nematode.</title>
        <authorList>
            <person name="Fradin H."/>
            <person name="Zegar C."/>
            <person name="Gutwein M."/>
            <person name="Lucas J."/>
            <person name="Kovtun M."/>
            <person name="Corcoran D."/>
            <person name="Baugh L.R."/>
            <person name="Kiontke K."/>
            <person name="Gunsalus K."/>
            <person name="Fitch D.H."/>
            <person name="Piano F."/>
        </authorList>
    </citation>
    <scope>NUCLEOTIDE SEQUENCE [LARGE SCALE GENOMIC DNA]</scope>
    <source>
        <strain evidence="3">PF1309</strain>
    </source>
</reference>
<dbReference type="EMBL" id="LIAE01008700">
    <property type="protein sequence ID" value="PAV72793.1"/>
    <property type="molecule type" value="Genomic_DNA"/>
</dbReference>
<dbReference type="STRING" id="2018661.A0A2A2KGC8"/>
<dbReference type="OrthoDB" id="5852096at2759"/>
<evidence type="ECO:0000256" key="1">
    <source>
        <dbReference type="SAM" id="Phobius"/>
    </source>
</evidence>
<evidence type="ECO:0000313" key="3">
    <source>
        <dbReference type="EMBL" id="PAV73034.1"/>
    </source>
</evidence>
<keyword evidence="1" id="KW-0472">Membrane</keyword>
<dbReference type="EMBL" id="LIAE01008670">
    <property type="protein sequence ID" value="PAV73034.1"/>
    <property type="molecule type" value="Genomic_DNA"/>
</dbReference>